<dbReference type="SUPFAM" id="SSF82866">
    <property type="entry name" value="Multidrug efflux transporter AcrB transmembrane domain"/>
    <property type="match status" value="2"/>
</dbReference>
<dbReference type="SUPFAM" id="SSF82693">
    <property type="entry name" value="Multidrug efflux transporter AcrB pore domain, PN1, PN2, PC1 and PC2 subdomains"/>
    <property type="match status" value="3"/>
</dbReference>
<dbReference type="Gene3D" id="3.30.70.1430">
    <property type="entry name" value="Multidrug efflux transporter AcrB pore domain"/>
    <property type="match status" value="2"/>
</dbReference>
<evidence type="ECO:0000313" key="3">
    <source>
        <dbReference type="Proteomes" id="UP000503017"/>
    </source>
</evidence>
<dbReference type="Gene3D" id="3.30.70.1440">
    <property type="entry name" value="Multidrug efflux transporter AcrB pore domain"/>
    <property type="match status" value="1"/>
</dbReference>
<keyword evidence="1" id="KW-0812">Transmembrane</keyword>
<dbReference type="Gene3D" id="1.20.1640.10">
    <property type="entry name" value="Multidrug efflux transporter AcrB transmembrane domain"/>
    <property type="match status" value="2"/>
</dbReference>
<reference evidence="2 3" key="1">
    <citation type="submission" date="2018-10" db="EMBL/GenBank/DDBJ databases">
        <authorList>
            <person name="Perry B.J."/>
            <person name="Sullivan J.T."/>
            <person name="Murphy R.J.T."/>
            <person name="Ramsay J.P."/>
            <person name="Ronson C.W."/>
        </authorList>
    </citation>
    <scope>NUCLEOTIDE SEQUENCE [LARGE SCALE GENOMIC DNA]</scope>
    <source>
        <strain evidence="2 3">R88b</strain>
    </source>
</reference>
<evidence type="ECO:0000313" key="2">
    <source>
        <dbReference type="EMBL" id="QKD02150.1"/>
    </source>
</evidence>
<dbReference type="Pfam" id="PF00873">
    <property type="entry name" value="ACR_tran"/>
    <property type="match status" value="1"/>
</dbReference>
<accession>A0A6M7WEA6</accession>
<feature type="transmembrane region" description="Helical" evidence="1">
    <location>
        <begin position="364"/>
        <end position="385"/>
    </location>
</feature>
<feature type="transmembrane region" description="Helical" evidence="1">
    <location>
        <begin position="860"/>
        <end position="879"/>
    </location>
</feature>
<dbReference type="RefSeq" id="WP_027030774.1">
    <property type="nucleotide sequence ID" value="NZ_CP033367.1"/>
</dbReference>
<sequence>MAADGGLSSPFIRHPVATSLLMVAILLIGIAAYPLLPVAPLPQVDFPTIQVSVQFPGASPTTMASSVAQPLESAFAQISGISEMTSLNSLGSSQITLQFDLNRNIDGAANDVQAAINSAAGQLPTSLPTPPTYRKVNPADSPILLLSATSDTMPLTAVDDEVETKLGQQLSQLPGVAQVLYGGQQKPAIRVQLDPAKLVSKGLTLEDVRSQLNGVTVNSPTGSIDGATHSYTIYTNDQLIQVTKWNDVIVSYQNGSPLYLRDIGNAVSAAQDSKQAAWANGKRGIFLIIFKQPGANVIETVDRINAELPRLTATMSPGIKIGVLSDRTQTIRAAVSDVRNTLLITIVLVIAVIFVFLRNVRATAIPSLTVPLALFGACAMMWIAGFTLDNLSLMALTIAVGFVVDDAIVVLENIQRHIEDGMTAFDAAMTGAGEIGFTILSISLSLIAVLLPLLLMSGIIGRLFREFSLTLAMTIVVSAVVSLTLIPMLASRFLRSEHAAKHGRLYNWSERGFDGLAKAYEWALDVALHFRFVTLCIFIASVALSVFLFVWIPKGFFPQQDTGLITGQSEASQDISFAKMLERQRALGAVVQADPDVASVAMAVGGVGNPLNSGRVFITLKPRDQRQATADEIIRRLQPKLAKVEGAHLFLQAAQDVRVGGRASRTQYQMSLTSPDIDALNRWSPKVLARLKTLPGLSDVASDQQTNGTTLTLTIDRAQAERYGIQPSVIDSTLDDAFGQRQIAQYFTQLASYDVIMEVLPSLQGDINTLDKLYVKSASGADVPLSVLAHWTTVPVQPLQISHESQFPSVTLSFNLAAGTSIGDATNTVTQALQDMHLPPTINTSFEGTAQAFQQSLASIPLLLLGALVAVYLILGILYESYIHPLTILSTLPSAGIGAVATLMPLGYDFSLIALIAVILLIGIVKKNGIMMVDFAIEGERRDGLSSEDAIRRAALIRFRPIMMTTMATMLGAVPLMLGHGTGSELRQPLGAAMFGGLAVSQALTLFTTPVVYLYLDRLSQWASKSRRGSAATTGAPPQPVPLER</sequence>
<dbReference type="PANTHER" id="PTHR32063">
    <property type="match status" value="1"/>
</dbReference>
<dbReference type="SUPFAM" id="SSF82714">
    <property type="entry name" value="Multidrug efflux transporter AcrB TolC docking domain, DN and DC subdomains"/>
    <property type="match status" value="2"/>
</dbReference>
<dbReference type="Gene3D" id="3.30.70.1320">
    <property type="entry name" value="Multidrug efflux transporter AcrB pore domain like"/>
    <property type="match status" value="1"/>
</dbReference>
<dbReference type="Proteomes" id="UP000503017">
    <property type="component" value="Chromosome"/>
</dbReference>
<feature type="transmembrane region" description="Helical" evidence="1">
    <location>
        <begin position="962"/>
        <end position="980"/>
    </location>
</feature>
<dbReference type="GO" id="GO:0042910">
    <property type="term" value="F:xenobiotic transmembrane transporter activity"/>
    <property type="evidence" value="ECO:0007669"/>
    <property type="project" value="TreeGrafter"/>
</dbReference>
<feature type="transmembrane region" description="Helical" evidence="1">
    <location>
        <begin position="338"/>
        <end position="357"/>
    </location>
</feature>
<feature type="transmembrane region" description="Helical" evidence="1">
    <location>
        <begin position="467"/>
        <end position="486"/>
    </location>
</feature>
<dbReference type="GO" id="GO:0005886">
    <property type="term" value="C:plasma membrane"/>
    <property type="evidence" value="ECO:0007669"/>
    <property type="project" value="TreeGrafter"/>
</dbReference>
<feature type="transmembrane region" description="Helical" evidence="1">
    <location>
        <begin position="532"/>
        <end position="552"/>
    </location>
</feature>
<dbReference type="PANTHER" id="PTHR32063:SF30">
    <property type="entry name" value="ACRB_ACRD_ACRF FAMILY PROTEIN"/>
    <property type="match status" value="1"/>
</dbReference>
<evidence type="ECO:0000256" key="1">
    <source>
        <dbReference type="SAM" id="Phobius"/>
    </source>
</evidence>
<dbReference type="EMBL" id="CP033367">
    <property type="protein sequence ID" value="QKD02150.1"/>
    <property type="molecule type" value="Genomic_DNA"/>
</dbReference>
<name>A0A6M7WEA6_RHILI</name>
<proteinExistence type="predicted"/>
<dbReference type="PRINTS" id="PR00702">
    <property type="entry name" value="ACRIFLAVINRP"/>
</dbReference>
<dbReference type="FunFam" id="3.30.70.1430:FF:000001">
    <property type="entry name" value="Efflux pump membrane transporter"/>
    <property type="match status" value="1"/>
</dbReference>
<feature type="transmembrane region" description="Helical" evidence="1">
    <location>
        <begin position="435"/>
        <end position="461"/>
    </location>
</feature>
<keyword evidence="1" id="KW-0472">Membrane</keyword>
<organism evidence="2 3">
    <name type="scientific">Mesorhizobium loti R88b</name>
    <dbReference type="NCBI Taxonomy" id="935548"/>
    <lineage>
        <taxon>Bacteria</taxon>
        <taxon>Pseudomonadati</taxon>
        <taxon>Pseudomonadota</taxon>
        <taxon>Alphaproteobacteria</taxon>
        <taxon>Hyphomicrobiales</taxon>
        <taxon>Phyllobacteriaceae</taxon>
        <taxon>Mesorhizobium</taxon>
    </lineage>
</organism>
<gene>
    <name evidence="2" type="ORF">EB235_12085</name>
</gene>
<dbReference type="Gene3D" id="3.30.2090.10">
    <property type="entry name" value="Multidrug efflux transporter AcrB TolC docking domain, DN and DC subdomains"/>
    <property type="match status" value="2"/>
</dbReference>
<dbReference type="InterPro" id="IPR027463">
    <property type="entry name" value="AcrB_DN_DC_subdom"/>
</dbReference>
<feature type="transmembrane region" description="Helical" evidence="1">
    <location>
        <begin position="16"/>
        <end position="36"/>
    </location>
</feature>
<feature type="transmembrane region" description="Helical" evidence="1">
    <location>
        <begin position="910"/>
        <end position="925"/>
    </location>
</feature>
<keyword evidence="1" id="KW-1133">Transmembrane helix</keyword>
<feature type="transmembrane region" description="Helical" evidence="1">
    <location>
        <begin position="992"/>
        <end position="1016"/>
    </location>
</feature>
<protein>
    <submittedName>
        <fullName evidence="2">Acriflavine resistance protein B</fullName>
    </submittedName>
</protein>
<dbReference type="AlphaFoldDB" id="A0A6M7WEA6"/>
<dbReference type="InterPro" id="IPR001036">
    <property type="entry name" value="Acrflvin-R"/>
</dbReference>